<feature type="domain" description="DUF3887" evidence="1">
    <location>
        <begin position="47"/>
        <end position="132"/>
    </location>
</feature>
<dbReference type="InterPro" id="IPR024981">
    <property type="entry name" value="DUF3887"/>
</dbReference>
<keyword evidence="3" id="KW-1185">Reference proteome</keyword>
<organism evidence="2 3">
    <name type="scientific">Methanoculleus palmolei</name>
    <dbReference type="NCBI Taxonomy" id="72612"/>
    <lineage>
        <taxon>Archaea</taxon>
        <taxon>Methanobacteriati</taxon>
        <taxon>Methanobacteriota</taxon>
        <taxon>Stenosarchaea group</taxon>
        <taxon>Methanomicrobia</taxon>
        <taxon>Methanomicrobiales</taxon>
        <taxon>Methanomicrobiaceae</taxon>
        <taxon>Methanoculleus</taxon>
    </lineage>
</organism>
<name>A0ABD8A803_9EURY</name>
<sequence>MMNYPQVSVLAALVLLLAVSASGCMSQETVVSDERRAQVLAYADPIADNLLSGLNDGNYTIYSRDFDDEMKRAMDKAAFEKTREFITSKIGLYDSRRDPVVTETDELITVTYKAAFEREDGVDLRFVFRKDDESHRLSGLWFTSPMLRG</sequence>
<evidence type="ECO:0000259" key="1">
    <source>
        <dbReference type="Pfam" id="PF13026"/>
    </source>
</evidence>
<dbReference type="Proteomes" id="UP001626603">
    <property type="component" value="Chromosome"/>
</dbReference>
<dbReference type="Gene3D" id="3.10.450.590">
    <property type="match status" value="1"/>
</dbReference>
<gene>
    <name evidence="2" type="ORF">R6Y95_09325</name>
</gene>
<evidence type="ECO:0000313" key="2">
    <source>
        <dbReference type="EMBL" id="WOX55660.1"/>
    </source>
</evidence>
<dbReference type="AlphaFoldDB" id="A0ABD8A803"/>
<protein>
    <submittedName>
        <fullName evidence="2">DUF3887 domain-containing protein</fullName>
    </submittedName>
</protein>
<dbReference type="EMBL" id="CP137641">
    <property type="protein sequence ID" value="WOX55660.1"/>
    <property type="molecule type" value="Genomic_DNA"/>
</dbReference>
<evidence type="ECO:0000313" key="3">
    <source>
        <dbReference type="Proteomes" id="UP001626603"/>
    </source>
</evidence>
<accession>A0ABD8A803</accession>
<dbReference type="Pfam" id="PF13026">
    <property type="entry name" value="DUF3887"/>
    <property type="match status" value="1"/>
</dbReference>
<reference evidence="2 3" key="1">
    <citation type="submission" date="2023-10" db="EMBL/GenBank/DDBJ databases">
        <title>The complete genome sequence of Methanoculleus palmolei DSM 4273.</title>
        <authorList>
            <person name="Lai S.-J."/>
            <person name="You Y.-T."/>
            <person name="Chen S.-C."/>
        </authorList>
    </citation>
    <scope>NUCLEOTIDE SEQUENCE [LARGE SCALE GENOMIC DNA]</scope>
    <source>
        <strain evidence="2 3">DSM 4273</strain>
    </source>
</reference>
<proteinExistence type="predicted"/>